<reference evidence="1 2" key="1">
    <citation type="submission" date="2021-06" db="EMBL/GenBank/DDBJ databases">
        <title>Caerostris darwini draft genome.</title>
        <authorList>
            <person name="Kono N."/>
            <person name="Arakawa K."/>
        </authorList>
    </citation>
    <scope>NUCLEOTIDE SEQUENCE [LARGE SCALE GENOMIC DNA]</scope>
</reference>
<gene>
    <name evidence="1" type="ORF">CDAR_432831</name>
</gene>
<evidence type="ECO:0000313" key="1">
    <source>
        <dbReference type="EMBL" id="GIY08561.1"/>
    </source>
</evidence>
<dbReference type="EMBL" id="BPLQ01004536">
    <property type="protein sequence ID" value="GIY08561.1"/>
    <property type="molecule type" value="Genomic_DNA"/>
</dbReference>
<sequence length="117" mass="12671">MDLKPERPAFAVLLTPRQNTQKLTYLQRKTNRVLNGEASSSVIYSAFVTDLRQLECWDPTSVPGTRISSANGTRALTVHGWATVKLYTAVALLPISTVAPVETSTLDPPSGEKISSA</sequence>
<evidence type="ECO:0000313" key="2">
    <source>
        <dbReference type="Proteomes" id="UP001054837"/>
    </source>
</evidence>
<dbReference type="AlphaFoldDB" id="A0AAV4QKE3"/>
<accession>A0AAV4QKE3</accession>
<name>A0AAV4QKE3_9ARAC</name>
<organism evidence="1 2">
    <name type="scientific">Caerostris darwini</name>
    <dbReference type="NCBI Taxonomy" id="1538125"/>
    <lineage>
        <taxon>Eukaryota</taxon>
        <taxon>Metazoa</taxon>
        <taxon>Ecdysozoa</taxon>
        <taxon>Arthropoda</taxon>
        <taxon>Chelicerata</taxon>
        <taxon>Arachnida</taxon>
        <taxon>Araneae</taxon>
        <taxon>Araneomorphae</taxon>
        <taxon>Entelegynae</taxon>
        <taxon>Araneoidea</taxon>
        <taxon>Araneidae</taxon>
        <taxon>Caerostris</taxon>
    </lineage>
</organism>
<protein>
    <submittedName>
        <fullName evidence="1">Uncharacterized protein</fullName>
    </submittedName>
</protein>
<proteinExistence type="predicted"/>
<dbReference type="Proteomes" id="UP001054837">
    <property type="component" value="Unassembled WGS sequence"/>
</dbReference>
<keyword evidence="2" id="KW-1185">Reference proteome</keyword>
<comment type="caution">
    <text evidence="1">The sequence shown here is derived from an EMBL/GenBank/DDBJ whole genome shotgun (WGS) entry which is preliminary data.</text>
</comment>